<proteinExistence type="predicted"/>
<reference evidence="1 2" key="1">
    <citation type="journal article" date="2008" name="Nat. Biotechnol.">
        <title>Genome sequencing and analysis of the filamentous fungus Penicillium chrysogenum.</title>
        <authorList>
            <person name="van den Berg M.A."/>
            <person name="Albang R."/>
            <person name="Albermann K."/>
            <person name="Badger J.H."/>
            <person name="Daran J.-M."/>
            <person name="Driessen A.J.M."/>
            <person name="Garcia-Estrada C."/>
            <person name="Fedorova N.D."/>
            <person name="Harris D.M."/>
            <person name="Heijne W.H.M."/>
            <person name="Joardar V.S."/>
            <person name="Kiel J.A.K.W."/>
            <person name="Kovalchuk A."/>
            <person name="Martin J.F."/>
            <person name="Nierman W.C."/>
            <person name="Nijland J.G."/>
            <person name="Pronk J.T."/>
            <person name="Roubos J.A."/>
            <person name="van der Klei I.J."/>
            <person name="van Peij N.N.M.E."/>
            <person name="Veenhuis M."/>
            <person name="von Doehren H."/>
            <person name="Wagner C."/>
            <person name="Wortman J.R."/>
            <person name="Bovenberg R.A.L."/>
        </authorList>
    </citation>
    <scope>NUCLEOTIDE SEQUENCE [LARGE SCALE GENOMIC DNA]</scope>
    <source>
        <strain evidence="2">ATCC 28089 / DSM 1075 / NRRL 1951 / Wisconsin 54-1255</strain>
    </source>
</reference>
<evidence type="ECO:0000313" key="1">
    <source>
        <dbReference type="EMBL" id="CAP79224.1"/>
    </source>
</evidence>
<dbReference type="EMBL" id="AM920421">
    <property type="protein sequence ID" value="CAP79224.1"/>
    <property type="molecule type" value="Genomic_DNA"/>
</dbReference>
<name>B6GWG3_PENRW</name>
<organism evidence="1 2">
    <name type="scientific">Penicillium rubens (strain ATCC 28089 / DSM 1075 / NRRL 1951 / Wisconsin 54-1255)</name>
    <name type="common">Penicillium chrysogenum</name>
    <dbReference type="NCBI Taxonomy" id="500485"/>
    <lineage>
        <taxon>Eukaryota</taxon>
        <taxon>Fungi</taxon>
        <taxon>Dikarya</taxon>
        <taxon>Ascomycota</taxon>
        <taxon>Pezizomycotina</taxon>
        <taxon>Eurotiomycetes</taxon>
        <taxon>Eurotiomycetidae</taxon>
        <taxon>Eurotiales</taxon>
        <taxon>Aspergillaceae</taxon>
        <taxon>Penicillium</taxon>
        <taxon>Penicillium chrysogenum species complex</taxon>
    </lineage>
</organism>
<dbReference type="OrthoDB" id="4232626at2759"/>
<dbReference type="AlphaFoldDB" id="B6GWG3"/>
<evidence type="ECO:0000313" key="2">
    <source>
        <dbReference type="Proteomes" id="UP000000724"/>
    </source>
</evidence>
<accession>B6GWG3</accession>
<dbReference type="VEuPathDB" id="FungiDB:PCH_Pc06g02310"/>
<keyword evidence="2" id="KW-1185">Reference proteome</keyword>
<dbReference type="HOGENOM" id="CLU_1855929_0_0_1"/>
<protein>
    <submittedName>
        <fullName evidence="1">Pc06g02310 protein</fullName>
    </submittedName>
</protein>
<dbReference type="BioCyc" id="PCHR:PC06G02310-MONOMER"/>
<sequence>MGRLVSVWFNQFQNSESYCNPKSHDQLHCNILEITIRLIPYTVSRCLTSHYFNIDSIPSCAVEEYTEWQQSRVSNETFRDNIKKARDVTLENCLDFMQIYEDQDPGFCQAQRQSRFYPAVSFVTSALGETTQTSDLQR</sequence>
<dbReference type="Proteomes" id="UP000000724">
    <property type="component" value="Contig Pc00c06"/>
</dbReference>
<gene>
    <name evidence="1" type="ORF">Pc06g02310</name>
    <name evidence="1" type="ORF">PCH_Pc06g02310</name>
</gene>